<evidence type="ECO:0000313" key="1">
    <source>
        <dbReference type="EMBL" id="MBK1866661.1"/>
    </source>
</evidence>
<comment type="caution">
    <text evidence="1">The sequence shown here is derived from an EMBL/GenBank/DDBJ whole genome shotgun (WGS) entry which is preliminary data.</text>
</comment>
<protein>
    <submittedName>
        <fullName evidence="1">Precorrin-6y C5,15-methyltransferase (Decarboxylating) subunit CbiE</fullName>
    </submittedName>
</protein>
<accession>A0ACC5R2G3</accession>
<keyword evidence="2" id="KW-1185">Reference proteome</keyword>
<sequence>MSKWLTILGMGEDGLDGLSPRARTLLDGAEVIVGSTRLFGLIGDTKAERHEWPQPFSAVVDRIKPLRGRATVVLATGDPLNYGVARKLMEIVPFAEMEIVPHLSSFSLAAARMGWPLGDCDTITLHGRPAANLEAFIQPDARILALTADASTIPEVARRLVARGYGLSDITVLENMGGSRESRATFRADEVLPRAFSDLNTLAIHCHAKPGAALLSCVPGLPDDAYLHDGQLTKREVRAATLAALGPYPDALLWDVGAGSGSIAIEWMRAARGARAIAFESHAERLKMIGENADRLGTPRLTVIAGAAPASLKGQPRPDAVFIGGGMGVPGVFEESWAALKSQGRMVANVVTLEGELHLVDLQEKHGGELARIEVSHLDRIGSLRALKPRMPVLQWRAVKP</sequence>
<gene>
    <name evidence="1" type="primary">cbiE</name>
    <name evidence="1" type="ORF">JHL16_09875</name>
</gene>
<proteinExistence type="predicted"/>
<reference evidence="1" key="1">
    <citation type="submission" date="2021-01" db="EMBL/GenBank/DDBJ databases">
        <authorList>
            <person name="Sun Q."/>
        </authorList>
    </citation>
    <scope>NUCLEOTIDE SEQUENCE</scope>
    <source>
        <strain evidence="1">YIM B02566</strain>
    </source>
</reference>
<dbReference type="EMBL" id="JAENHL010000006">
    <property type="protein sequence ID" value="MBK1866661.1"/>
    <property type="molecule type" value="Genomic_DNA"/>
</dbReference>
<name>A0ACC5R2G3_9HYPH</name>
<evidence type="ECO:0000313" key="2">
    <source>
        <dbReference type="Proteomes" id="UP000616151"/>
    </source>
</evidence>
<dbReference type="Proteomes" id="UP000616151">
    <property type="component" value="Unassembled WGS sequence"/>
</dbReference>
<organism evidence="1 2">
    <name type="scientific">Taklimakanibacter albus</name>
    <dbReference type="NCBI Taxonomy" id="2800327"/>
    <lineage>
        <taxon>Bacteria</taxon>
        <taxon>Pseudomonadati</taxon>
        <taxon>Pseudomonadota</taxon>
        <taxon>Alphaproteobacteria</taxon>
        <taxon>Hyphomicrobiales</taxon>
        <taxon>Aestuariivirgaceae</taxon>
        <taxon>Taklimakanibacter</taxon>
    </lineage>
</organism>